<keyword evidence="4" id="KW-1185">Reference proteome</keyword>
<dbReference type="PANTHER" id="PTHR13325:SF3">
    <property type="entry name" value="MEMBRANE-BOUND TRANSCRIPTION FACTOR SITE-2 PROTEASE"/>
    <property type="match status" value="1"/>
</dbReference>
<protein>
    <submittedName>
        <fullName evidence="3">Peptidase M50</fullName>
    </submittedName>
</protein>
<gene>
    <name evidence="3" type="ORF">EYC98_01895</name>
</gene>
<keyword evidence="2" id="KW-0472">Membrane</keyword>
<sequence>MSSTLFSRDWYRIASLKPRVRDHVTVHAHRYRGKRWYLLEDHITGQIRRLSPQSYLLVGLMNGERSVDQLWDLASQRLGEEMPTHEEMLQLLASLYQGNIVRMDISGDVGELFERGSEAKRKRWMGKLKSPLSVQIPLIDPERFLLATQKYVRPVFSRVSLVLLCALLITMLFLVGQHWDELTRNITDRVLAADNLVLMWMIYPIIKLLHELGHGYCVKRNGGEVHELGIMLLVLIPMPYVDASATGAVADRKQRMLVGMAGIIVELVIASLAMLIWINAGPGLVKSIAFNIIFIAGVSTILVNGNPLLRFDGYYVLGDFLEIPNLAQRSNQYWGWLSKRVLFGVKGHDSPAYDRREAGWLFAYGLGSFIYRMFLMVTIFLFVAQKYFVVGVLLAAWSVTGTMIWPNLKMIAKAWREGDSGTGTRSPKIMIPLVFAAFVVLFGMVPVPLSTSVEGVVQMDDERRVLAGENCFIETVHAAAGTQVVAGELLVSCSNQRLQANHEILRHQHTEAAAQRQGAWFDPVQISIYDQELARLQDEIAANEVQLAALNIYAESPGVWWVTDAADLPGRFLSRGSLVGHIIDDSHAKVLGMVPESDIKLLRDSVDRVKVLKAARLQEEIEPASWTIFPSASKELVSQVLSEAGGGSIIVNPSESEPRTVQRYFLVDIRFDSLPSSRVEERILVKFEHPPEALAYRTYRLIRRTFLQYFNV</sequence>
<name>A0ABT3TC73_9GAMM</name>
<evidence type="ECO:0000256" key="2">
    <source>
        <dbReference type="SAM" id="Phobius"/>
    </source>
</evidence>
<feature type="transmembrane region" description="Helical" evidence="2">
    <location>
        <begin position="284"/>
        <end position="303"/>
    </location>
</feature>
<keyword evidence="2" id="KW-0812">Transmembrane</keyword>
<feature type="transmembrane region" description="Helical" evidence="2">
    <location>
        <begin position="388"/>
        <end position="408"/>
    </location>
</feature>
<keyword evidence="1" id="KW-0175">Coiled coil</keyword>
<accession>A0ABT3TC73</accession>
<organism evidence="3 4">
    <name type="scientific">Candidatus Litorirhabdus singularis</name>
    <dbReference type="NCBI Taxonomy" id="2518993"/>
    <lineage>
        <taxon>Bacteria</taxon>
        <taxon>Pseudomonadati</taxon>
        <taxon>Pseudomonadota</taxon>
        <taxon>Gammaproteobacteria</taxon>
        <taxon>Cellvibrionales</taxon>
        <taxon>Halieaceae</taxon>
        <taxon>Candidatus Litorirhabdus</taxon>
    </lineage>
</organism>
<proteinExistence type="predicted"/>
<dbReference type="Proteomes" id="UP001143362">
    <property type="component" value="Unassembled WGS sequence"/>
</dbReference>
<keyword evidence="2" id="KW-1133">Transmembrane helix</keyword>
<dbReference type="EMBL" id="SHNN01000001">
    <property type="protein sequence ID" value="MCX2979609.1"/>
    <property type="molecule type" value="Genomic_DNA"/>
</dbReference>
<reference evidence="3" key="1">
    <citation type="submission" date="2019-02" db="EMBL/GenBank/DDBJ databases">
        <authorList>
            <person name="Li S.-H."/>
        </authorList>
    </citation>
    <scope>NUCLEOTIDE SEQUENCE</scope>
    <source>
        <strain evidence="3">IMCC14734</strain>
    </source>
</reference>
<dbReference type="PANTHER" id="PTHR13325">
    <property type="entry name" value="PROTEASE M50 MEMBRANE-BOUND TRANSCRIPTION FACTOR SITE 2 PROTEASE"/>
    <property type="match status" value="1"/>
</dbReference>
<feature type="coiled-coil region" evidence="1">
    <location>
        <begin position="495"/>
        <end position="546"/>
    </location>
</feature>
<comment type="caution">
    <text evidence="3">The sequence shown here is derived from an EMBL/GenBank/DDBJ whole genome shotgun (WGS) entry which is preliminary data.</text>
</comment>
<feature type="transmembrane region" description="Helical" evidence="2">
    <location>
        <begin position="228"/>
        <end position="250"/>
    </location>
</feature>
<evidence type="ECO:0000313" key="4">
    <source>
        <dbReference type="Proteomes" id="UP001143362"/>
    </source>
</evidence>
<feature type="transmembrane region" description="Helical" evidence="2">
    <location>
        <begin position="155"/>
        <end position="174"/>
    </location>
</feature>
<dbReference type="InterPro" id="IPR001193">
    <property type="entry name" value="MBTPS2"/>
</dbReference>
<evidence type="ECO:0000313" key="3">
    <source>
        <dbReference type="EMBL" id="MCX2979609.1"/>
    </source>
</evidence>
<feature type="transmembrane region" description="Helical" evidence="2">
    <location>
        <begin position="361"/>
        <end position="382"/>
    </location>
</feature>
<evidence type="ECO:0000256" key="1">
    <source>
        <dbReference type="SAM" id="Coils"/>
    </source>
</evidence>
<feature type="transmembrane region" description="Helical" evidence="2">
    <location>
        <begin position="429"/>
        <end position="449"/>
    </location>
</feature>
<dbReference type="RefSeq" id="WP_279243607.1">
    <property type="nucleotide sequence ID" value="NZ_SHNN01000001.1"/>
</dbReference>
<feature type="transmembrane region" description="Helical" evidence="2">
    <location>
        <begin position="257"/>
        <end position="278"/>
    </location>
</feature>